<evidence type="ECO:0000256" key="4">
    <source>
        <dbReference type="ARBA" id="ARBA00006529"/>
    </source>
</evidence>
<feature type="domain" description="Protein kinase" evidence="29">
    <location>
        <begin position="46"/>
        <end position="301"/>
    </location>
</feature>
<dbReference type="GO" id="GO:0007254">
    <property type="term" value="P:JNK cascade"/>
    <property type="evidence" value="ECO:0007669"/>
    <property type="project" value="TreeGrafter"/>
</dbReference>
<dbReference type="PANTHER" id="PTHR46716">
    <property type="entry name" value="MITOGEN-ACTIVATED PROTEIN KINASE KINASE KINASE 7"/>
    <property type="match status" value="1"/>
</dbReference>
<evidence type="ECO:0000256" key="13">
    <source>
        <dbReference type="ARBA" id="ARBA00022703"/>
    </source>
</evidence>
<keyword evidence="15 26" id="KW-0547">Nucleotide-binding</keyword>
<dbReference type="PANTHER" id="PTHR46716:SF1">
    <property type="entry name" value="MITOGEN-ACTIVATED PROTEIN KINASE KINASE KINASE 7"/>
    <property type="match status" value="1"/>
</dbReference>
<evidence type="ECO:0000256" key="12">
    <source>
        <dbReference type="ARBA" id="ARBA00022679"/>
    </source>
</evidence>
<keyword evidence="9" id="KW-1017">Isopeptide bond</keyword>
<dbReference type="InterPro" id="IPR017441">
    <property type="entry name" value="Protein_kinase_ATP_BS"/>
</dbReference>
<dbReference type="GO" id="GO:0005524">
    <property type="term" value="F:ATP binding"/>
    <property type="evidence" value="ECO:0007669"/>
    <property type="project" value="UniProtKB-UniRule"/>
</dbReference>
<dbReference type="EC" id="2.7.11.25" evidence="5"/>
<evidence type="ECO:0000256" key="24">
    <source>
        <dbReference type="ARBA" id="ARBA00047559"/>
    </source>
</evidence>
<comment type="catalytic activity">
    <reaction evidence="24">
        <text>L-threonyl-[protein] + ATP = O-phospho-L-threonyl-[protein] + ADP + H(+)</text>
        <dbReference type="Rhea" id="RHEA:46608"/>
        <dbReference type="Rhea" id="RHEA-COMP:11060"/>
        <dbReference type="Rhea" id="RHEA-COMP:11605"/>
        <dbReference type="ChEBI" id="CHEBI:15378"/>
        <dbReference type="ChEBI" id="CHEBI:30013"/>
        <dbReference type="ChEBI" id="CHEBI:30616"/>
        <dbReference type="ChEBI" id="CHEBI:61977"/>
        <dbReference type="ChEBI" id="CHEBI:456216"/>
        <dbReference type="EC" id="2.7.11.25"/>
    </reaction>
</comment>
<dbReference type="GO" id="GO:0005102">
    <property type="term" value="F:signaling receptor binding"/>
    <property type="evidence" value="ECO:0007669"/>
    <property type="project" value="UniProtKB-ARBA"/>
</dbReference>
<comment type="similarity">
    <text evidence="4">Belongs to the protein kinase superfamily. STE Ser/Thr protein kinase family. MAP kinase kinase kinase subfamily.</text>
</comment>
<dbReference type="GO" id="GO:0071560">
    <property type="term" value="P:cellular response to transforming growth factor beta stimulus"/>
    <property type="evidence" value="ECO:0007669"/>
    <property type="project" value="UniProtKB-ARBA"/>
</dbReference>
<evidence type="ECO:0000259" key="29">
    <source>
        <dbReference type="PROSITE" id="PS50011"/>
    </source>
</evidence>
<feature type="region of interest" description="Disordered" evidence="28">
    <location>
        <begin position="307"/>
        <end position="330"/>
    </location>
</feature>
<protein>
    <recommendedName>
        <fullName evidence="6">Mitogen-activated protein kinase kinase kinase 7</fullName>
        <ecNumber evidence="5">2.7.11.25</ecNumber>
    </recommendedName>
</protein>
<reference evidence="30" key="1">
    <citation type="submission" date="2025-08" db="UniProtKB">
        <authorList>
            <consortium name="Ensembl"/>
        </authorList>
    </citation>
    <scope>IDENTIFICATION</scope>
</reference>
<keyword evidence="10 27" id="KW-0723">Serine/threonine-protein kinase</keyword>
<dbReference type="GO" id="GO:0009893">
    <property type="term" value="P:positive regulation of metabolic process"/>
    <property type="evidence" value="ECO:0007669"/>
    <property type="project" value="UniProtKB-ARBA"/>
</dbReference>
<dbReference type="GO" id="GO:0043410">
    <property type="term" value="P:positive regulation of MAPK cascade"/>
    <property type="evidence" value="ECO:0007669"/>
    <property type="project" value="UniProtKB-ARBA"/>
</dbReference>
<evidence type="ECO:0000256" key="28">
    <source>
        <dbReference type="SAM" id="MobiDB-lite"/>
    </source>
</evidence>
<evidence type="ECO:0000256" key="2">
    <source>
        <dbReference type="ARBA" id="ARBA00004413"/>
    </source>
</evidence>
<dbReference type="Gene3D" id="3.30.200.20">
    <property type="entry name" value="Phosphorylase Kinase, domain 1"/>
    <property type="match status" value="1"/>
</dbReference>
<evidence type="ECO:0000256" key="8">
    <source>
        <dbReference type="ARBA" id="ARBA00022490"/>
    </source>
</evidence>
<reference evidence="30" key="2">
    <citation type="submission" date="2025-09" db="UniProtKB">
        <authorList>
            <consortium name="Ensembl"/>
        </authorList>
    </citation>
    <scope>IDENTIFICATION</scope>
</reference>
<dbReference type="SUPFAM" id="SSF56112">
    <property type="entry name" value="Protein kinase-like (PK-like)"/>
    <property type="match status" value="1"/>
</dbReference>
<comment type="subcellular location">
    <subcellularLocation>
        <location evidence="2">Cell membrane</location>
        <topology evidence="2">Peripheral membrane protein</topology>
        <orientation evidence="2">Cytoplasmic side</orientation>
    </subcellularLocation>
    <subcellularLocation>
        <location evidence="3">Cytoplasm</location>
    </subcellularLocation>
</comment>
<dbReference type="Gene3D" id="1.10.510.10">
    <property type="entry name" value="Transferase(Phosphotransferase) domain 1"/>
    <property type="match status" value="1"/>
</dbReference>
<evidence type="ECO:0000256" key="25">
    <source>
        <dbReference type="ARBA" id="ARBA00048329"/>
    </source>
</evidence>
<keyword evidence="13" id="KW-0053">Apoptosis</keyword>
<dbReference type="PRINTS" id="PR00109">
    <property type="entry name" value="TYRKINASE"/>
</dbReference>
<keyword evidence="31" id="KW-1185">Reference proteome</keyword>
<evidence type="ECO:0000256" key="3">
    <source>
        <dbReference type="ARBA" id="ARBA00004496"/>
    </source>
</evidence>
<keyword evidence="18" id="KW-0460">Magnesium</keyword>
<comment type="cofactor">
    <cofactor evidence="1">
        <name>Mg(2+)</name>
        <dbReference type="ChEBI" id="CHEBI:18420"/>
    </cofactor>
</comment>
<keyword evidence="23" id="KW-0804">Transcription</keyword>
<dbReference type="FunFam" id="3.30.200.20:FF:000152">
    <property type="entry name" value="Mitogen-activated protein kinase kinase kinase 7"/>
    <property type="match status" value="1"/>
</dbReference>
<dbReference type="GO" id="GO:0004709">
    <property type="term" value="F:MAP kinase kinase kinase activity"/>
    <property type="evidence" value="ECO:0007669"/>
    <property type="project" value="UniProtKB-EC"/>
</dbReference>
<keyword evidence="16" id="KW-0418">Kinase</keyword>
<dbReference type="InterPro" id="IPR008271">
    <property type="entry name" value="Ser/Thr_kinase_AS"/>
</dbReference>
<evidence type="ECO:0000256" key="18">
    <source>
        <dbReference type="ARBA" id="ARBA00022842"/>
    </source>
</evidence>
<feature type="binding site" evidence="26">
    <location>
        <position position="73"/>
    </location>
    <ligand>
        <name>ATP</name>
        <dbReference type="ChEBI" id="CHEBI:30616"/>
    </ligand>
</feature>
<accession>A0A8C8DJC2</accession>
<dbReference type="InterPro" id="IPR001245">
    <property type="entry name" value="Ser-Thr/Tyr_kinase_cat_dom"/>
</dbReference>
<dbReference type="GeneTree" id="ENSGT00940000161352"/>
<dbReference type="GO" id="GO:0006915">
    <property type="term" value="P:apoptotic process"/>
    <property type="evidence" value="ECO:0007669"/>
    <property type="project" value="UniProtKB-KW"/>
</dbReference>
<keyword evidence="14" id="KW-0479">Metal-binding</keyword>
<dbReference type="PROSITE" id="PS00108">
    <property type="entry name" value="PROTEIN_KINASE_ST"/>
    <property type="match status" value="1"/>
</dbReference>
<organism evidence="30 31">
    <name type="scientific">Oryzias sinensis</name>
    <name type="common">Chinese medaka</name>
    <dbReference type="NCBI Taxonomy" id="183150"/>
    <lineage>
        <taxon>Eukaryota</taxon>
        <taxon>Metazoa</taxon>
        <taxon>Chordata</taxon>
        <taxon>Craniata</taxon>
        <taxon>Vertebrata</taxon>
        <taxon>Euteleostomi</taxon>
        <taxon>Actinopterygii</taxon>
        <taxon>Neopterygii</taxon>
        <taxon>Teleostei</taxon>
        <taxon>Neoteleostei</taxon>
        <taxon>Acanthomorphata</taxon>
        <taxon>Ovalentaria</taxon>
        <taxon>Atherinomorphae</taxon>
        <taxon>Beloniformes</taxon>
        <taxon>Adrianichthyidae</taxon>
        <taxon>Oryziinae</taxon>
        <taxon>Oryzias</taxon>
    </lineage>
</organism>
<dbReference type="GO" id="GO:0019901">
    <property type="term" value="F:protein kinase binding"/>
    <property type="evidence" value="ECO:0007669"/>
    <property type="project" value="UniProtKB-ARBA"/>
</dbReference>
<keyword evidence="20" id="KW-0805">Transcription regulation</keyword>
<evidence type="ECO:0000313" key="30">
    <source>
        <dbReference type="Ensembl" id="ENSOSIP00000009356.1"/>
    </source>
</evidence>
<evidence type="ECO:0000256" key="14">
    <source>
        <dbReference type="ARBA" id="ARBA00022723"/>
    </source>
</evidence>
<evidence type="ECO:0000256" key="21">
    <source>
        <dbReference type="ARBA" id="ARBA00023016"/>
    </source>
</evidence>
<dbReference type="CDD" id="cd14058">
    <property type="entry name" value="STKc_TAK1"/>
    <property type="match status" value="1"/>
</dbReference>
<evidence type="ECO:0000256" key="17">
    <source>
        <dbReference type="ARBA" id="ARBA00022840"/>
    </source>
</evidence>
<evidence type="ECO:0000256" key="26">
    <source>
        <dbReference type="PROSITE-ProRule" id="PRU10141"/>
    </source>
</evidence>
<evidence type="ECO:0000256" key="10">
    <source>
        <dbReference type="ARBA" id="ARBA00022527"/>
    </source>
</evidence>
<evidence type="ECO:0000256" key="16">
    <source>
        <dbReference type="ARBA" id="ARBA00022777"/>
    </source>
</evidence>
<evidence type="ECO:0000256" key="23">
    <source>
        <dbReference type="ARBA" id="ARBA00023163"/>
    </source>
</evidence>
<evidence type="ECO:0000256" key="27">
    <source>
        <dbReference type="RuleBase" id="RU000304"/>
    </source>
</evidence>
<dbReference type="FunFam" id="1.10.510.10:FF:000143">
    <property type="entry name" value="Mitogen-activated protein kinase kinase kinase 7"/>
    <property type="match status" value="1"/>
</dbReference>
<dbReference type="Proteomes" id="UP000694383">
    <property type="component" value="Unplaced"/>
</dbReference>
<evidence type="ECO:0000256" key="20">
    <source>
        <dbReference type="ARBA" id="ARBA00023015"/>
    </source>
</evidence>
<dbReference type="Ensembl" id="ENSOSIT00000009977.1">
    <property type="protein sequence ID" value="ENSOSIP00000009356.1"/>
    <property type="gene ID" value="ENSOSIG00000005945.1"/>
</dbReference>
<dbReference type="GO" id="GO:0005886">
    <property type="term" value="C:plasma membrane"/>
    <property type="evidence" value="ECO:0007669"/>
    <property type="project" value="UniProtKB-SubCell"/>
</dbReference>
<evidence type="ECO:0000256" key="7">
    <source>
        <dbReference type="ARBA" id="ARBA00022475"/>
    </source>
</evidence>
<name>A0A8C8DJC2_9TELE</name>
<evidence type="ECO:0000256" key="22">
    <source>
        <dbReference type="ARBA" id="ARBA00023136"/>
    </source>
</evidence>
<evidence type="ECO:0000256" key="19">
    <source>
        <dbReference type="ARBA" id="ARBA00022843"/>
    </source>
</evidence>
<keyword evidence="7" id="KW-1003">Cell membrane</keyword>
<keyword evidence="22" id="KW-0472">Membrane</keyword>
<evidence type="ECO:0000256" key="1">
    <source>
        <dbReference type="ARBA" id="ARBA00001946"/>
    </source>
</evidence>
<sequence>MRAGLGVFPTAEGGPARSPAEEACCSAAMAEAAAGCVFEDIRYEDIQVEAAVGRGTFGVVFKAVWRGKVVAIKSIESDSERSAFLVELRQLSRVNHPNIVKLYGSCDNPVCLVMEFAECGSLYNFLHGAEPQPRYTAAHAMSWCLQCAEGVAYLHAMKPKALIHRDLKPPNLLLVAQGTVLKICDFGTACDIQTYMTNNKGSAAWMAPEVFEGSNYSEKCDVFSWSIILWEVMTRKKPFDEIGGSAFCIMWAVHRGTRPPLIRDLPEPIETLMTRCWDKEPSQRPPMSEVRDTMSHLMKYFPGSDEPLSLPRPAPSSRGSSSAPSTGSFAACSLSTNRSDGVELGDPPSREETLKSVDSRFPLHFKPSKVPEARLPPAGGGSLVLKAKPFWAALLFLFWTSRGRQLLFADVCRLFAAASASTNGSDVPLAYQKLDHQLQVRTHL</sequence>
<dbReference type="Pfam" id="PF07714">
    <property type="entry name" value="PK_Tyr_Ser-Thr"/>
    <property type="match status" value="1"/>
</dbReference>
<dbReference type="GO" id="GO:0006955">
    <property type="term" value="P:immune response"/>
    <property type="evidence" value="ECO:0007669"/>
    <property type="project" value="TreeGrafter"/>
</dbReference>
<evidence type="ECO:0000256" key="9">
    <source>
        <dbReference type="ARBA" id="ARBA00022499"/>
    </source>
</evidence>
<dbReference type="GO" id="GO:0046872">
    <property type="term" value="F:metal ion binding"/>
    <property type="evidence" value="ECO:0007669"/>
    <property type="project" value="UniProtKB-KW"/>
</dbReference>
<comment type="catalytic activity">
    <reaction evidence="25">
        <text>L-seryl-[protein] + ATP = O-phospho-L-seryl-[protein] + ADP + H(+)</text>
        <dbReference type="Rhea" id="RHEA:17989"/>
        <dbReference type="Rhea" id="RHEA-COMP:9863"/>
        <dbReference type="Rhea" id="RHEA-COMP:11604"/>
        <dbReference type="ChEBI" id="CHEBI:15378"/>
        <dbReference type="ChEBI" id="CHEBI:29999"/>
        <dbReference type="ChEBI" id="CHEBI:30616"/>
        <dbReference type="ChEBI" id="CHEBI:83421"/>
        <dbReference type="ChEBI" id="CHEBI:456216"/>
        <dbReference type="EC" id="2.7.11.25"/>
    </reaction>
</comment>
<proteinExistence type="inferred from homology"/>
<keyword evidence="12" id="KW-0808">Transferase</keyword>
<dbReference type="SMART" id="SM00220">
    <property type="entry name" value="S_TKc"/>
    <property type="match status" value="1"/>
</dbReference>
<keyword evidence="8" id="KW-0963">Cytoplasm</keyword>
<evidence type="ECO:0000256" key="5">
    <source>
        <dbReference type="ARBA" id="ARBA00012406"/>
    </source>
</evidence>
<dbReference type="PROSITE" id="PS00107">
    <property type="entry name" value="PROTEIN_KINASE_ATP"/>
    <property type="match status" value="1"/>
</dbReference>
<keyword evidence="11" id="KW-0597">Phosphoprotein</keyword>
<evidence type="ECO:0000256" key="6">
    <source>
        <dbReference type="ARBA" id="ARBA00017660"/>
    </source>
</evidence>
<dbReference type="PROSITE" id="PS50011">
    <property type="entry name" value="PROTEIN_KINASE_DOM"/>
    <property type="match status" value="1"/>
</dbReference>
<keyword evidence="17 26" id="KW-0067">ATP-binding</keyword>
<dbReference type="AlphaFoldDB" id="A0A8C8DJC2"/>
<keyword evidence="19" id="KW-0832">Ubl conjugation</keyword>
<dbReference type="InterPro" id="IPR000719">
    <property type="entry name" value="Prot_kinase_dom"/>
</dbReference>
<evidence type="ECO:0000256" key="11">
    <source>
        <dbReference type="ARBA" id="ARBA00022553"/>
    </source>
</evidence>
<dbReference type="InterPro" id="IPR011009">
    <property type="entry name" value="Kinase-like_dom_sf"/>
</dbReference>
<evidence type="ECO:0000313" key="31">
    <source>
        <dbReference type="Proteomes" id="UP000694383"/>
    </source>
</evidence>
<dbReference type="GO" id="GO:0043123">
    <property type="term" value="P:positive regulation of canonical NF-kappaB signal transduction"/>
    <property type="evidence" value="ECO:0007669"/>
    <property type="project" value="UniProtKB-ARBA"/>
</dbReference>
<keyword evidence="21" id="KW-0346">Stress response</keyword>
<evidence type="ECO:0000256" key="15">
    <source>
        <dbReference type="ARBA" id="ARBA00022741"/>
    </source>
</evidence>
<feature type="compositionally biased region" description="Low complexity" evidence="28">
    <location>
        <begin position="307"/>
        <end position="328"/>
    </location>
</feature>
<dbReference type="GO" id="GO:0005737">
    <property type="term" value="C:cytoplasm"/>
    <property type="evidence" value="ECO:0007669"/>
    <property type="project" value="UniProtKB-SubCell"/>
</dbReference>